<proteinExistence type="predicted"/>
<reference evidence="2" key="1">
    <citation type="journal article" date="2019" name="BMC Genomics">
        <title>A new reference genome for Sorghum bicolor reveals high levels of sequence similarity between sweet and grain genotypes: implications for the genetics of sugar metabolism.</title>
        <authorList>
            <person name="Cooper E.A."/>
            <person name="Brenton Z.W."/>
            <person name="Flinn B.S."/>
            <person name="Jenkins J."/>
            <person name="Shu S."/>
            <person name="Flowers D."/>
            <person name="Luo F."/>
            <person name="Wang Y."/>
            <person name="Xia P."/>
            <person name="Barry K."/>
            <person name="Daum C."/>
            <person name="Lipzen A."/>
            <person name="Yoshinaga Y."/>
            <person name="Schmutz J."/>
            <person name="Saski C."/>
            <person name="Vermerris W."/>
            <person name="Kresovich S."/>
        </authorList>
    </citation>
    <scope>NUCLEOTIDE SEQUENCE</scope>
</reference>
<organism evidence="2 3">
    <name type="scientific">Sorghum bicolor</name>
    <name type="common">Sorghum</name>
    <name type="synonym">Sorghum vulgare</name>
    <dbReference type="NCBI Taxonomy" id="4558"/>
    <lineage>
        <taxon>Eukaryota</taxon>
        <taxon>Viridiplantae</taxon>
        <taxon>Streptophyta</taxon>
        <taxon>Embryophyta</taxon>
        <taxon>Tracheophyta</taxon>
        <taxon>Spermatophyta</taxon>
        <taxon>Magnoliopsida</taxon>
        <taxon>Liliopsida</taxon>
        <taxon>Poales</taxon>
        <taxon>Poaceae</taxon>
        <taxon>PACMAD clade</taxon>
        <taxon>Panicoideae</taxon>
        <taxon>Andropogonodae</taxon>
        <taxon>Andropogoneae</taxon>
        <taxon>Sorghinae</taxon>
        <taxon>Sorghum</taxon>
    </lineage>
</organism>
<evidence type="ECO:0008006" key="4">
    <source>
        <dbReference type="Google" id="ProtNLM"/>
    </source>
</evidence>
<dbReference type="AlphaFoldDB" id="A0A921U233"/>
<reference evidence="2" key="2">
    <citation type="submission" date="2020-10" db="EMBL/GenBank/DDBJ databases">
        <authorList>
            <person name="Cooper E.A."/>
            <person name="Brenton Z.W."/>
            <person name="Flinn B.S."/>
            <person name="Jenkins J."/>
            <person name="Shu S."/>
            <person name="Flowers D."/>
            <person name="Luo F."/>
            <person name="Wang Y."/>
            <person name="Xia P."/>
            <person name="Barry K."/>
            <person name="Daum C."/>
            <person name="Lipzen A."/>
            <person name="Yoshinaga Y."/>
            <person name="Schmutz J."/>
            <person name="Saski C."/>
            <person name="Vermerris W."/>
            <person name="Kresovich S."/>
        </authorList>
    </citation>
    <scope>NUCLEOTIDE SEQUENCE</scope>
</reference>
<dbReference type="Proteomes" id="UP000807115">
    <property type="component" value="Chromosome 10"/>
</dbReference>
<protein>
    <recommendedName>
        <fullName evidence="4">DUF4283 domain-containing protein</fullName>
    </recommendedName>
</protein>
<evidence type="ECO:0000313" key="3">
    <source>
        <dbReference type="Proteomes" id="UP000807115"/>
    </source>
</evidence>
<accession>A0A921U233</accession>
<dbReference type="EMBL" id="CM027689">
    <property type="protein sequence ID" value="KAG0515832.1"/>
    <property type="molecule type" value="Genomic_DNA"/>
</dbReference>
<comment type="caution">
    <text evidence="2">The sequence shown here is derived from an EMBL/GenBank/DDBJ whole genome shotgun (WGS) entry which is preliminary data.</text>
</comment>
<evidence type="ECO:0000313" key="2">
    <source>
        <dbReference type="EMBL" id="KAG0515832.1"/>
    </source>
</evidence>
<sequence>PPSSSPQPSRPPVGGAVSAVSPSLAVGGPRRRVGFVVVPRSEEVRAAETGLDLTLLVLIGDTRPAISPAMITAYLLEHFEILAEDAEVRRHEPEDFVVRFRRRVDRDRVLAAPPTGMPLPLMTQWVSAGSFRYRVLVGMRQVPLHVRSASTAQIILGSSCAEVKVVRPSDVAADDEREFFVTAWCADPRFIPMEEVLFVPEPRVMARWLLPRCLRAFATWSGYGWWRTKTGPPPASPPGPGDDDTCHGGDGSQVGSEGPPRGSSKDDRSAHRDSEDDDSLDSNYNNFHPGFDCQRCNEASTFVLVGAVRCPVRGGTVTGKRPTARREMPDVPSGHRAEGSAASSTPATPHRHVNKPLSLRLQGPEIQSTKRSTAQRRLCIPLQTPLITAPPRLRKSRTPAPTPPRRSQQIAVVPREVNSTRQAQRVLMNKLGIASPLATINSDMVRKYKQAFAQPISDASHDTLQILLGHSFDPIALNLNMLGVEDVDC</sequence>
<dbReference type="PANTHER" id="PTHR33087:SF38">
    <property type="entry name" value="OS10G0201600 PROTEIN"/>
    <property type="match status" value="1"/>
</dbReference>
<feature type="region of interest" description="Disordered" evidence="1">
    <location>
        <begin position="315"/>
        <end position="353"/>
    </location>
</feature>
<feature type="compositionally biased region" description="Pro residues" evidence="1">
    <location>
        <begin position="1"/>
        <end position="11"/>
    </location>
</feature>
<evidence type="ECO:0000256" key="1">
    <source>
        <dbReference type="SAM" id="MobiDB-lite"/>
    </source>
</evidence>
<feature type="region of interest" description="Disordered" evidence="1">
    <location>
        <begin position="388"/>
        <end position="407"/>
    </location>
</feature>
<feature type="non-terminal residue" evidence="2">
    <location>
        <position position="1"/>
    </location>
</feature>
<feature type="region of interest" description="Disordered" evidence="1">
    <location>
        <begin position="1"/>
        <end position="21"/>
    </location>
</feature>
<dbReference type="InterPro" id="IPR053253">
    <property type="entry name" value="Sex_diff_modulator"/>
</dbReference>
<name>A0A921U233_SORBI</name>
<feature type="compositionally biased region" description="Basic and acidic residues" evidence="1">
    <location>
        <begin position="263"/>
        <end position="274"/>
    </location>
</feature>
<gene>
    <name evidence="2" type="ORF">BDA96_10G311200</name>
</gene>
<dbReference type="PANTHER" id="PTHR33087">
    <property type="entry name" value="OS07G0539200 PROTEIN"/>
    <property type="match status" value="1"/>
</dbReference>
<feature type="compositionally biased region" description="Basic and acidic residues" evidence="1">
    <location>
        <begin position="324"/>
        <end position="338"/>
    </location>
</feature>
<feature type="compositionally biased region" description="Pro residues" evidence="1">
    <location>
        <begin position="231"/>
        <end position="240"/>
    </location>
</feature>
<feature type="region of interest" description="Disordered" evidence="1">
    <location>
        <begin position="229"/>
        <end position="283"/>
    </location>
</feature>